<evidence type="ECO:0000256" key="2">
    <source>
        <dbReference type="ARBA" id="ARBA00023043"/>
    </source>
</evidence>
<dbReference type="InterPro" id="IPR002110">
    <property type="entry name" value="Ankyrin_rpt"/>
</dbReference>
<dbReference type="PROSITE" id="PS50088">
    <property type="entry name" value="ANK_REPEAT"/>
    <property type="match status" value="2"/>
</dbReference>
<dbReference type="PANTHER" id="PTHR24126">
    <property type="entry name" value="ANKYRIN REPEAT, PH AND SEC7 DOMAIN CONTAINING PROTEIN SECG-RELATED"/>
    <property type="match status" value="1"/>
</dbReference>
<organism evidence="4 5">
    <name type="scientific">Eptatretus burgeri</name>
    <name type="common">Inshore hagfish</name>
    <dbReference type="NCBI Taxonomy" id="7764"/>
    <lineage>
        <taxon>Eukaryota</taxon>
        <taxon>Metazoa</taxon>
        <taxon>Chordata</taxon>
        <taxon>Craniata</taxon>
        <taxon>Vertebrata</taxon>
        <taxon>Cyclostomata</taxon>
        <taxon>Myxini</taxon>
        <taxon>Myxiniformes</taxon>
        <taxon>Myxinidae</taxon>
        <taxon>Eptatretinae</taxon>
        <taxon>Eptatretus</taxon>
    </lineage>
</organism>
<feature type="repeat" description="ANK" evidence="3">
    <location>
        <begin position="88"/>
        <end position="120"/>
    </location>
</feature>
<dbReference type="Pfam" id="PF12796">
    <property type="entry name" value="Ank_2"/>
    <property type="match status" value="1"/>
</dbReference>
<dbReference type="PROSITE" id="PS50297">
    <property type="entry name" value="ANK_REP_REGION"/>
    <property type="match status" value="2"/>
</dbReference>
<sequence length="142" mass="15789">MPVGIMNQAEVTACPSYERLFQEAMRRGDTGRLLALLQSAAPDTVESLNVNSFYEGETALHRSVVAGNLELVKLLVQCGADPRLATRDGWSALHIAAFGGHQDIVLYLINSSTSMFFLSKHRLFFSIFIAHFLEIGYMYDCI</sequence>
<dbReference type="Ensembl" id="ENSEBUT00000011513.1">
    <property type="protein sequence ID" value="ENSEBUP00000010955.1"/>
    <property type="gene ID" value="ENSEBUG00000007041.1"/>
</dbReference>
<dbReference type="InterPro" id="IPR036770">
    <property type="entry name" value="Ankyrin_rpt-contain_sf"/>
</dbReference>
<feature type="repeat" description="ANK" evidence="3">
    <location>
        <begin position="55"/>
        <end position="87"/>
    </location>
</feature>
<protein>
    <recommendedName>
        <fullName evidence="6">Notch-regulated ankyrin repeat-containing protein</fullName>
    </recommendedName>
</protein>
<dbReference type="GeneTree" id="ENSGT00940000161928"/>
<dbReference type="Gene3D" id="1.25.40.20">
    <property type="entry name" value="Ankyrin repeat-containing domain"/>
    <property type="match status" value="1"/>
</dbReference>
<evidence type="ECO:0000256" key="1">
    <source>
        <dbReference type="ARBA" id="ARBA00022737"/>
    </source>
</evidence>
<dbReference type="OMA" id="FLEIGYM"/>
<evidence type="ECO:0000256" key="3">
    <source>
        <dbReference type="PROSITE-ProRule" id="PRU00023"/>
    </source>
</evidence>
<dbReference type="SMART" id="SM00248">
    <property type="entry name" value="ANK"/>
    <property type="match status" value="2"/>
</dbReference>
<evidence type="ECO:0000313" key="5">
    <source>
        <dbReference type="Proteomes" id="UP000694388"/>
    </source>
</evidence>
<proteinExistence type="predicted"/>
<dbReference type="PANTHER" id="PTHR24126:SF14">
    <property type="entry name" value="ANK_REP_REGION DOMAIN-CONTAINING PROTEIN"/>
    <property type="match status" value="1"/>
</dbReference>
<name>A0A8C4Q7S5_EPTBU</name>
<keyword evidence="5" id="KW-1185">Reference proteome</keyword>
<evidence type="ECO:0008006" key="6">
    <source>
        <dbReference type="Google" id="ProtNLM"/>
    </source>
</evidence>
<dbReference type="AlphaFoldDB" id="A0A8C4Q7S5"/>
<keyword evidence="1" id="KW-0677">Repeat</keyword>
<dbReference type="SUPFAM" id="SSF48403">
    <property type="entry name" value="Ankyrin repeat"/>
    <property type="match status" value="1"/>
</dbReference>
<evidence type="ECO:0000313" key="4">
    <source>
        <dbReference type="Ensembl" id="ENSEBUP00000010955.1"/>
    </source>
</evidence>
<reference evidence="4" key="2">
    <citation type="submission" date="2025-09" db="UniProtKB">
        <authorList>
            <consortium name="Ensembl"/>
        </authorList>
    </citation>
    <scope>IDENTIFICATION</scope>
</reference>
<dbReference type="Proteomes" id="UP000694388">
    <property type="component" value="Unplaced"/>
</dbReference>
<keyword evidence="2 3" id="KW-0040">ANK repeat</keyword>
<reference evidence="4" key="1">
    <citation type="submission" date="2025-08" db="UniProtKB">
        <authorList>
            <consortium name="Ensembl"/>
        </authorList>
    </citation>
    <scope>IDENTIFICATION</scope>
</reference>
<accession>A0A8C4Q7S5</accession>